<dbReference type="EMBL" id="LT629732">
    <property type="protein sequence ID" value="SDS70901.1"/>
    <property type="molecule type" value="Genomic_DNA"/>
</dbReference>
<dbReference type="PANTHER" id="PTHR30290">
    <property type="entry name" value="PERIPLASMIC BINDING COMPONENT OF ABC TRANSPORTER"/>
    <property type="match status" value="1"/>
</dbReference>
<dbReference type="GO" id="GO:1904680">
    <property type="term" value="F:peptide transmembrane transporter activity"/>
    <property type="evidence" value="ECO:0007669"/>
    <property type="project" value="TreeGrafter"/>
</dbReference>
<dbReference type="RefSeq" id="WP_092654787.1">
    <property type="nucleotide sequence ID" value="NZ_LT629732.1"/>
</dbReference>
<dbReference type="STRING" id="117157.SAMN04489717_3600"/>
<dbReference type="Gene3D" id="3.40.190.10">
    <property type="entry name" value="Periplasmic binding protein-like II"/>
    <property type="match status" value="1"/>
</dbReference>
<evidence type="ECO:0000313" key="4">
    <source>
        <dbReference type="Proteomes" id="UP000198983"/>
    </source>
</evidence>
<evidence type="ECO:0000259" key="2">
    <source>
        <dbReference type="Pfam" id="PF00496"/>
    </source>
</evidence>
<dbReference type="InterPro" id="IPR039424">
    <property type="entry name" value="SBP_5"/>
</dbReference>
<dbReference type="OrthoDB" id="3795999at2"/>
<dbReference type="Gene3D" id="3.10.105.10">
    <property type="entry name" value="Dipeptide-binding Protein, Domain 3"/>
    <property type="match status" value="1"/>
</dbReference>
<dbReference type="PROSITE" id="PS51318">
    <property type="entry name" value="TAT"/>
    <property type="match status" value="1"/>
</dbReference>
<dbReference type="PANTHER" id="PTHR30290:SF62">
    <property type="entry name" value="OLIGOPEPTIDE ABC TRANSPORTER, PERIPLASMIC OLIGOPEPTIDE-BINDING PROTEIN"/>
    <property type="match status" value="1"/>
</dbReference>
<feature type="region of interest" description="Disordered" evidence="1">
    <location>
        <begin position="587"/>
        <end position="609"/>
    </location>
</feature>
<evidence type="ECO:0000313" key="3">
    <source>
        <dbReference type="EMBL" id="SDS70901.1"/>
    </source>
</evidence>
<dbReference type="Pfam" id="PF00496">
    <property type="entry name" value="SBP_bac_5"/>
    <property type="match status" value="1"/>
</dbReference>
<dbReference type="SUPFAM" id="SSF53850">
    <property type="entry name" value="Periplasmic binding protein-like II"/>
    <property type="match status" value="1"/>
</dbReference>
<protein>
    <submittedName>
        <fullName evidence="3">Peptide/nickel transport system substrate-binding protein</fullName>
    </submittedName>
</protein>
<dbReference type="Proteomes" id="UP000198983">
    <property type="component" value="Chromosome I"/>
</dbReference>
<dbReference type="AlphaFoldDB" id="A0A1H1UF49"/>
<evidence type="ECO:0000256" key="1">
    <source>
        <dbReference type="SAM" id="MobiDB-lite"/>
    </source>
</evidence>
<feature type="compositionally biased region" description="Gly residues" evidence="1">
    <location>
        <begin position="29"/>
        <end position="41"/>
    </location>
</feature>
<dbReference type="GO" id="GO:0015833">
    <property type="term" value="P:peptide transport"/>
    <property type="evidence" value="ECO:0007669"/>
    <property type="project" value="TreeGrafter"/>
</dbReference>
<organism evidence="3 4">
    <name type="scientific">Actinopolymorpha singaporensis</name>
    <dbReference type="NCBI Taxonomy" id="117157"/>
    <lineage>
        <taxon>Bacteria</taxon>
        <taxon>Bacillati</taxon>
        <taxon>Actinomycetota</taxon>
        <taxon>Actinomycetes</taxon>
        <taxon>Propionibacteriales</taxon>
        <taxon>Actinopolymorphaceae</taxon>
        <taxon>Actinopolymorpha</taxon>
    </lineage>
</organism>
<reference evidence="3 4" key="1">
    <citation type="submission" date="2016-10" db="EMBL/GenBank/DDBJ databases">
        <authorList>
            <person name="de Groot N.N."/>
        </authorList>
    </citation>
    <scope>NUCLEOTIDE SEQUENCE [LARGE SCALE GENOMIC DNA]</scope>
    <source>
        <strain evidence="3 4">DSM 22024</strain>
    </source>
</reference>
<dbReference type="InterPro" id="IPR006311">
    <property type="entry name" value="TAT_signal"/>
</dbReference>
<gene>
    <name evidence="3" type="ORF">SAMN04489717_3600</name>
</gene>
<feature type="region of interest" description="Disordered" evidence="1">
    <location>
        <begin position="29"/>
        <end position="65"/>
    </location>
</feature>
<keyword evidence="4" id="KW-1185">Reference proteome</keyword>
<accession>A0A1H1UF49</accession>
<dbReference type="CDD" id="cd08500">
    <property type="entry name" value="PBP2_NikA_DppA_OppA_like_4"/>
    <property type="match status" value="1"/>
</dbReference>
<dbReference type="InterPro" id="IPR000914">
    <property type="entry name" value="SBP_5_dom"/>
</dbReference>
<sequence>MSGSDELTRRRLLFGAAVVAGSVTLGACSSGGGGSSTGGGAKQSKAPTKRGSAPKPLAPPRQLKESPELAAQVKAGKLPALKDRLPEKPYVIPHYWAQTGKYGGTLRMASGSSNDAAIKEYMYGHSPLRWLNDGLTLGPGLAESWESNEDASVWTFHFRKGLKWSDGQKWTTDDIMFWWNDMVLNPEFGEGIPDEARSGKGTVAKFEAPDEYTLVITYDAPSPMVPDMIANWVNRGIAASWMEPKHYMKQFHPKYNKSVGKDWTTKFDEKRNTVFNPETPTMGGWQLATYSEGRATTWKRNPYYYVVDQAGNQLPYIDGLNFKVVDNIETRKLQIQSGQFDQVHGPFNSLTLGDISGLKRSQTKSGMKMLLWDSGSGTGSIFFFNQDYDEPAMRALIRKPEFRQALSLAYDRGEARKSIYFDTGIPTTGGYGPKTREFHRGNGPQEYKQWRESWVKFDPERAKSMLDKLGVVDKDGDGKREKPDGSKLVVRLNYPADIDTTGEHMKKNQLLKKSWDAIGIDTRLSPVAPTSFGDQWAQGKLMTTTAWETSTMSVAADMLWLMPMEPSRWASLQGQFYALRGTPDEKKQLDVDPYKRTPPRAAPEPGGPVDRLWKLADQVRVEVDQTKRDKLVWDMIRIHIDEGPFFMGVVANYPQIVLVKDGLRNVPTKEQTALGGLVNDWHHPTPAAYDPEAWFWDDPKAHV</sequence>
<feature type="domain" description="Solute-binding protein family 5" evidence="2">
    <location>
        <begin position="137"/>
        <end position="553"/>
    </location>
</feature>
<proteinExistence type="predicted"/>
<name>A0A1H1UF49_9ACTN</name>